<evidence type="ECO:0000256" key="3">
    <source>
        <dbReference type="ARBA" id="ARBA00022544"/>
    </source>
</evidence>
<evidence type="ECO:0000259" key="9">
    <source>
        <dbReference type="Pfam" id="PF25198"/>
    </source>
</evidence>
<reference evidence="10 11" key="1">
    <citation type="submission" date="2017-08" db="EMBL/GenBank/DDBJ databases">
        <title>Substantial Increase in Enzyme Production by Combined Drug-Resistance Mutations in Paenibacillus agaridevorans.</title>
        <authorList>
            <person name="Tanaka Y."/>
            <person name="Funane K."/>
            <person name="Hosaka T."/>
            <person name="Shiwa Y."/>
            <person name="Fujita N."/>
            <person name="Miyazaki T."/>
            <person name="Yoshikawa H."/>
            <person name="Murakami K."/>
            <person name="Kasahara K."/>
            <person name="Inaoka T."/>
            <person name="Hiraga Y."/>
            <person name="Ochi K."/>
        </authorList>
    </citation>
    <scope>NUCLEOTIDE SEQUENCE [LARGE SCALE GENOMIC DNA]</scope>
    <source>
        <strain evidence="10 11">T-3040</strain>
    </source>
</reference>
<proteinExistence type="inferred from homology"/>
<feature type="domain" description="Spore germination protein N-terminal" evidence="9">
    <location>
        <begin position="27"/>
        <end position="216"/>
    </location>
</feature>
<accession>A0A2R5EMU2</accession>
<gene>
    <name evidence="10" type="ORF">PAT3040_01986</name>
</gene>
<dbReference type="EMBL" id="BDQX01000097">
    <property type="protein sequence ID" value="GBG07435.1"/>
    <property type="molecule type" value="Genomic_DNA"/>
</dbReference>
<dbReference type="InterPro" id="IPR008844">
    <property type="entry name" value="Spore_GerAC-like"/>
</dbReference>
<keyword evidence="3" id="KW-0309">Germination</keyword>
<dbReference type="PANTHER" id="PTHR35789:SF1">
    <property type="entry name" value="SPORE GERMINATION PROTEIN B3"/>
    <property type="match status" value="1"/>
</dbReference>
<dbReference type="Pfam" id="PF05504">
    <property type="entry name" value="Spore_GerAC"/>
    <property type="match status" value="1"/>
</dbReference>
<dbReference type="AlphaFoldDB" id="A0A2R5EMU2"/>
<name>A0A2R5EMU2_9BACL</name>
<dbReference type="Proteomes" id="UP000245202">
    <property type="component" value="Unassembled WGS sequence"/>
</dbReference>
<keyword evidence="4" id="KW-0732">Signal</keyword>
<evidence type="ECO:0000256" key="2">
    <source>
        <dbReference type="ARBA" id="ARBA00007886"/>
    </source>
</evidence>
<dbReference type="InterPro" id="IPR057336">
    <property type="entry name" value="GerAC_N"/>
</dbReference>
<dbReference type="Gene3D" id="3.30.300.210">
    <property type="entry name" value="Nutrient germinant receptor protein C, domain 3"/>
    <property type="match status" value="1"/>
</dbReference>
<organism evidence="10 11">
    <name type="scientific">Paenibacillus agaridevorans</name>
    <dbReference type="NCBI Taxonomy" id="171404"/>
    <lineage>
        <taxon>Bacteria</taxon>
        <taxon>Bacillati</taxon>
        <taxon>Bacillota</taxon>
        <taxon>Bacilli</taxon>
        <taxon>Bacillales</taxon>
        <taxon>Paenibacillaceae</taxon>
        <taxon>Paenibacillus</taxon>
    </lineage>
</organism>
<dbReference type="PANTHER" id="PTHR35789">
    <property type="entry name" value="SPORE GERMINATION PROTEIN B3"/>
    <property type="match status" value="1"/>
</dbReference>
<dbReference type="NCBIfam" id="TIGR02887">
    <property type="entry name" value="spore_ger_x_C"/>
    <property type="match status" value="1"/>
</dbReference>
<dbReference type="InterPro" id="IPR038501">
    <property type="entry name" value="Spore_GerAC_C_sf"/>
</dbReference>
<dbReference type="RefSeq" id="WP_108992492.1">
    <property type="nucleotide sequence ID" value="NZ_BDQX01000097.1"/>
</dbReference>
<evidence type="ECO:0000259" key="8">
    <source>
        <dbReference type="Pfam" id="PF05504"/>
    </source>
</evidence>
<comment type="similarity">
    <text evidence="2">Belongs to the GerABKC lipoprotein family.</text>
</comment>
<dbReference type="InterPro" id="IPR046953">
    <property type="entry name" value="Spore_GerAC-like_C"/>
</dbReference>
<evidence type="ECO:0000256" key="1">
    <source>
        <dbReference type="ARBA" id="ARBA00004635"/>
    </source>
</evidence>
<dbReference type="GO" id="GO:0016020">
    <property type="term" value="C:membrane"/>
    <property type="evidence" value="ECO:0007669"/>
    <property type="project" value="UniProtKB-SubCell"/>
</dbReference>
<evidence type="ECO:0000256" key="6">
    <source>
        <dbReference type="ARBA" id="ARBA00023139"/>
    </source>
</evidence>
<evidence type="ECO:0000313" key="10">
    <source>
        <dbReference type="EMBL" id="GBG07435.1"/>
    </source>
</evidence>
<evidence type="ECO:0000256" key="4">
    <source>
        <dbReference type="ARBA" id="ARBA00022729"/>
    </source>
</evidence>
<comment type="caution">
    <text evidence="10">The sequence shown here is derived from an EMBL/GenBank/DDBJ whole genome shotgun (WGS) entry which is preliminary data.</text>
</comment>
<comment type="subcellular location">
    <subcellularLocation>
        <location evidence="1">Membrane</location>
        <topology evidence="1">Lipid-anchor</topology>
    </subcellularLocation>
</comment>
<keyword evidence="7" id="KW-0449">Lipoprotein</keyword>
<sequence length="399" mass="44817">MSSPRKLVLLTLFLSAILVMPTGCWSSKEIEDVALFTGIALDKGQPAPIEKEFESKGATYSKRNKVMATLQLVPFKSQKKQGKKQNDQKSTFLNISGSGDSILEILRQFSIRLDRPLMGHHLKVIIISVDLLRKQSIEQLTDFLLRDNEIRPSTLVYVSQGPARETLMSKKLNEVPSFHLSKAVRNRSRTSKVLKPITLSRLDSLTHSKKSFVLQTLVTGGGELELSGASIINGSTGQWIGSLNQENTECLAWLSGDRNAGVIKTDDWNGETITYEIKSLRSKITPQVKGDQISFQVEIHTLGRLIETWDEQSHPTTNDYANALDKRLEDKLAAMMEELMVKLQSKYKSDVAGFGRRLAIENPAAWKKVKEDWDNVFSRSEITFAIKVRINDFGSFTED</sequence>
<feature type="domain" description="Spore germination GerAC-like C-terminal" evidence="8">
    <location>
        <begin position="227"/>
        <end position="394"/>
    </location>
</feature>
<keyword evidence="11" id="KW-1185">Reference proteome</keyword>
<evidence type="ECO:0000256" key="5">
    <source>
        <dbReference type="ARBA" id="ARBA00023136"/>
    </source>
</evidence>
<keyword evidence="5" id="KW-0472">Membrane</keyword>
<evidence type="ECO:0000313" key="11">
    <source>
        <dbReference type="Proteomes" id="UP000245202"/>
    </source>
</evidence>
<protein>
    <submittedName>
        <fullName evidence="10">Uncharacterized protein</fullName>
    </submittedName>
</protein>
<keyword evidence="6" id="KW-0564">Palmitate</keyword>
<dbReference type="Pfam" id="PF25198">
    <property type="entry name" value="Spore_GerAC_N"/>
    <property type="match status" value="1"/>
</dbReference>
<dbReference type="GO" id="GO:0009847">
    <property type="term" value="P:spore germination"/>
    <property type="evidence" value="ECO:0007669"/>
    <property type="project" value="InterPro"/>
</dbReference>
<evidence type="ECO:0000256" key="7">
    <source>
        <dbReference type="ARBA" id="ARBA00023288"/>
    </source>
</evidence>